<dbReference type="PANTHER" id="PTHR10996:SF283">
    <property type="entry name" value="GLYOXYLATE_HYDROXYPYRUVATE REDUCTASE B"/>
    <property type="match status" value="1"/>
</dbReference>
<dbReference type="SUPFAM" id="SSF51735">
    <property type="entry name" value="NAD(P)-binding Rossmann-fold domains"/>
    <property type="match status" value="1"/>
</dbReference>
<dbReference type="CDD" id="cd05301">
    <property type="entry name" value="GDH"/>
    <property type="match status" value="1"/>
</dbReference>
<evidence type="ECO:0000256" key="4">
    <source>
        <dbReference type="RuleBase" id="RU003719"/>
    </source>
</evidence>
<organism evidence="7 8">
    <name type="scientific">Candidatus Magasanikbacteria bacterium GW2011_GWC2_45_8</name>
    <dbReference type="NCBI Taxonomy" id="1619050"/>
    <lineage>
        <taxon>Bacteria</taxon>
        <taxon>Candidatus Magasanikiibacteriota</taxon>
    </lineage>
</organism>
<evidence type="ECO:0000256" key="2">
    <source>
        <dbReference type="ARBA" id="ARBA00023002"/>
    </source>
</evidence>
<proteinExistence type="inferred from homology"/>
<accession>A0A0G1MZS4</accession>
<dbReference type="Proteomes" id="UP000034911">
    <property type="component" value="Unassembled WGS sequence"/>
</dbReference>
<evidence type="ECO:0000256" key="3">
    <source>
        <dbReference type="ARBA" id="ARBA00023027"/>
    </source>
</evidence>
<dbReference type="GO" id="GO:0016618">
    <property type="term" value="F:hydroxypyruvate reductase [NAD(P)H] activity"/>
    <property type="evidence" value="ECO:0007669"/>
    <property type="project" value="TreeGrafter"/>
</dbReference>
<dbReference type="PANTHER" id="PTHR10996">
    <property type="entry name" value="2-HYDROXYACID DEHYDROGENASE-RELATED"/>
    <property type="match status" value="1"/>
</dbReference>
<dbReference type="SUPFAM" id="SSF52283">
    <property type="entry name" value="Formate/glycerate dehydrogenase catalytic domain-like"/>
    <property type="match status" value="1"/>
</dbReference>
<dbReference type="Gene3D" id="3.40.50.720">
    <property type="entry name" value="NAD(P)-binding Rossmann-like Domain"/>
    <property type="match status" value="2"/>
</dbReference>
<evidence type="ECO:0000313" key="7">
    <source>
        <dbReference type="EMBL" id="KKU13881.1"/>
    </source>
</evidence>
<reference evidence="7 8" key="1">
    <citation type="journal article" date="2015" name="Nature">
        <title>rRNA introns, odd ribosomes, and small enigmatic genomes across a large radiation of phyla.</title>
        <authorList>
            <person name="Brown C.T."/>
            <person name="Hug L.A."/>
            <person name="Thomas B.C."/>
            <person name="Sharon I."/>
            <person name="Castelle C.J."/>
            <person name="Singh A."/>
            <person name="Wilkins M.J."/>
            <person name="Williams K.H."/>
            <person name="Banfield J.F."/>
        </authorList>
    </citation>
    <scope>NUCLEOTIDE SEQUENCE [LARGE SCALE GENOMIC DNA]</scope>
</reference>
<comment type="similarity">
    <text evidence="1 4">Belongs to the D-isomer specific 2-hydroxyacid dehydrogenase family.</text>
</comment>
<dbReference type="FunFam" id="3.40.50.720:FF:000203">
    <property type="entry name" value="D-3-phosphoglycerate dehydrogenase (SerA)"/>
    <property type="match status" value="1"/>
</dbReference>
<dbReference type="GO" id="GO:0051287">
    <property type="term" value="F:NAD binding"/>
    <property type="evidence" value="ECO:0007669"/>
    <property type="project" value="InterPro"/>
</dbReference>
<dbReference type="PROSITE" id="PS00671">
    <property type="entry name" value="D_2_HYDROXYACID_DH_3"/>
    <property type="match status" value="1"/>
</dbReference>
<dbReference type="InterPro" id="IPR029753">
    <property type="entry name" value="D-isomer_DH_CS"/>
</dbReference>
<gene>
    <name evidence="7" type="ORF">UX20_C0011G0012</name>
</gene>
<dbReference type="InterPro" id="IPR050223">
    <property type="entry name" value="D-isomer_2-hydroxyacid_DH"/>
</dbReference>
<dbReference type="InterPro" id="IPR036291">
    <property type="entry name" value="NAD(P)-bd_dom_sf"/>
</dbReference>
<name>A0A0G1MZS4_9BACT</name>
<dbReference type="GO" id="GO:0005829">
    <property type="term" value="C:cytosol"/>
    <property type="evidence" value="ECO:0007669"/>
    <property type="project" value="TreeGrafter"/>
</dbReference>
<dbReference type="STRING" id="1619050.UX20_C0011G0012"/>
<dbReference type="PATRIC" id="fig|1619050.3.peg.257"/>
<feature type="domain" description="D-isomer specific 2-hydroxyacid dehydrogenase catalytic" evidence="5">
    <location>
        <begin position="4"/>
        <end position="310"/>
    </location>
</feature>
<dbReference type="GO" id="GO:0030267">
    <property type="term" value="F:glyoxylate reductase (NADPH) activity"/>
    <property type="evidence" value="ECO:0007669"/>
    <property type="project" value="TreeGrafter"/>
</dbReference>
<protein>
    <submittedName>
        <fullName evidence="7">Glyoxylate reductase</fullName>
    </submittedName>
</protein>
<dbReference type="AlphaFoldDB" id="A0A0G1MZS4"/>
<keyword evidence="3" id="KW-0520">NAD</keyword>
<evidence type="ECO:0000256" key="1">
    <source>
        <dbReference type="ARBA" id="ARBA00005854"/>
    </source>
</evidence>
<dbReference type="Pfam" id="PF02826">
    <property type="entry name" value="2-Hacid_dh_C"/>
    <property type="match status" value="1"/>
</dbReference>
<dbReference type="EMBL" id="LCLH01000011">
    <property type="protein sequence ID" value="KKU13881.1"/>
    <property type="molecule type" value="Genomic_DNA"/>
</dbReference>
<comment type="caution">
    <text evidence="7">The sequence shown here is derived from an EMBL/GenBank/DDBJ whole genome shotgun (WGS) entry which is preliminary data.</text>
</comment>
<evidence type="ECO:0000313" key="8">
    <source>
        <dbReference type="Proteomes" id="UP000034911"/>
    </source>
</evidence>
<evidence type="ECO:0000259" key="6">
    <source>
        <dbReference type="Pfam" id="PF02826"/>
    </source>
</evidence>
<dbReference type="InterPro" id="IPR006140">
    <property type="entry name" value="D-isomer_DH_NAD-bd"/>
</dbReference>
<dbReference type="InterPro" id="IPR006139">
    <property type="entry name" value="D-isomer_2_OHA_DH_cat_dom"/>
</dbReference>
<feature type="domain" description="D-isomer specific 2-hydroxyacid dehydrogenase NAD-binding" evidence="6">
    <location>
        <begin position="108"/>
        <end position="288"/>
    </location>
</feature>
<keyword evidence="2 4" id="KW-0560">Oxidoreductase</keyword>
<dbReference type="Pfam" id="PF00389">
    <property type="entry name" value="2-Hacid_dh"/>
    <property type="match status" value="1"/>
</dbReference>
<evidence type="ECO:0000259" key="5">
    <source>
        <dbReference type="Pfam" id="PF00389"/>
    </source>
</evidence>
<sequence>MKTVFITRRLPSIAEELLSKHFKVTTNKKNKPISIRQLLDAVSKYDAILSTVSDKFTAEVIAKKKKLQVISNYAVGLNNIDVLFARKNSIAVFNTQDVVTESTADMTFALLLSLIRKIDEAKSFVKKSKWSGWDPEIFLGEELFGKTFGIIGFGRIGQAVATRAVGFGLRVIYCNRSKKITENSDLTGKVRQVDLKTLLENSDYISLHVPLEKDTYHIINKKSISVMKKKPVIINMARGGIIESKSLLGALRSGRIRGACLDVTEQEPLSGKDPLVNMKNCLVVPHIGTATVECRRAMAKLAAENIINYFV</sequence>